<dbReference type="Gene3D" id="3.40.630.90">
    <property type="match status" value="1"/>
</dbReference>
<keyword evidence="2" id="KW-1185">Reference proteome</keyword>
<reference evidence="3" key="1">
    <citation type="submission" date="2022-11" db="UniProtKB">
        <authorList>
            <consortium name="WormBaseParasite"/>
        </authorList>
    </citation>
    <scope>IDENTIFICATION</scope>
</reference>
<dbReference type="CDD" id="cd04301">
    <property type="entry name" value="NAT_SF"/>
    <property type="match status" value="1"/>
</dbReference>
<evidence type="ECO:0000259" key="1">
    <source>
        <dbReference type="PROSITE" id="PS51186"/>
    </source>
</evidence>
<dbReference type="GO" id="GO:0016747">
    <property type="term" value="F:acyltransferase activity, transferring groups other than amino-acyl groups"/>
    <property type="evidence" value="ECO:0007669"/>
    <property type="project" value="InterPro"/>
</dbReference>
<organism evidence="2 3">
    <name type="scientific">Panagrolaimus davidi</name>
    <dbReference type="NCBI Taxonomy" id="227884"/>
    <lineage>
        <taxon>Eukaryota</taxon>
        <taxon>Metazoa</taxon>
        <taxon>Ecdysozoa</taxon>
        <taxon>Nematoda</taxon>
        <taxon>Chromadorea</taxon>
        <taxon>Rhabditida</taxon>
        <taxon>Tylenchina</taxon>
        <taxon>Panagrolaimomorpha</taxon>
        <taxon>Panagrolaimoidea</taxon>
        <taxon>Panagrolaimidae</taxon>
        <taxon>Panagrolaimus</taxon>
    </lineage>
</organism>
<dbReference type="InterPro" id="IPR041496">
    <property type="entry name" value="YitH/HolE_GNAT"/>
</dbReference>
<dbReference type="Proteomes" id="UP000887578">
    <property type="component" value="Unplaced"/>
</dbReference>
<dbReference type="Pfam" id="PF00583">
    <property type="entry name" value="Acetyltransf_1"/>
    <property type="match status" value="1"/>
</dbReference>
<name>A0A914PTY4_9BILA</name>
<proteinExistence type="predicted"/>
<dbReference type="InterPro" id="IPR016181">
    <property type="entry name" value="Acyl_CoA_acyltransferase"/>
</dbReference>
<protein>
    <submittedName>
        <fullName evidence="3">N-acetyltransferase domain-containing protein</fullName>
    </submittedName>
</protein>
<feature type="domain" description="N-acetyltransferase" evidence="1">
    <location>
        <begin position="1"/>
        <end position="129"/>
    </location>
</feature>
<evidence type="ECO:0000313" key="2">
    <source>
        <dbReference type="Proteomes" id="UP000887578"/>
    </source>
</evidence>
<dbReference type="PROSITE" id="PS51186">
    <property type="entry name" value="GNAT"/>
    <property type="match status" value="1"/>
</dbReference>
<dbReference type="PANTHER" id="PTHR47408:SF2">
    <property type="entry name" value="DUF1248 DOMAIN-CONTAINING PROTEIN-RELATED"/>
    <property type="match status" value="1"/>
</dbReference>
<dbReference type="WBParaSite" id="PDA_v2.g21691.t1">
    <property type="protein sequence ID" value="PDA_v2.g21691.t1"/>
    <property type="gene ID" value="PDA_v2.g21691"/>
</dbReference>
<dbReference type="Pfam" id="PF18014">
    <property type="entry name" value="Acetyltransf_18"/>
    <property type="match status" value="1"/>
</dbReference>
<evidence type="ECO:0000313" key="3">
    <source>
        <dbReference type="WBParaSite" id="PDA_v2.g21691.t1"/>
    </source>
</evidence>
<dbReference type="Gene3D" id="3.40.630.30">
    <property type="match status" value="1"/>
</dbReference>
<dbReference type="PANTHER" id="PTHR47408">
    <property type="entry name" value="PROTEIN CBG01304-RELATED"/>
    <property type="match status" value="1"/>
</dbReference>
<accession>A0A914PTY4</accession>
<dbReference type="SUPFAM" id="SSF55729">
    <property type="entry name" value="Acyl-CoA N-acyltransferases (Nat)"/>
    <property type="match status" value="1"/>
</dbReference>
<dbReference type="InterPro" id="IPR000182">
    <property type="entry name" value="GNAT_dom"/>
</dbReference>
<dbReference type="AlphaFoldDB" id="A0A914PTY4"/>
<sequence length="297" mass="33496">MKIIAEFGWFCAEEDSDRFSKGFGEENFNTLIAVDKSTNKILGSVVIGFFEKIDNSPALVTLGFYIVLPEFRGKGIGTKLFKEVINDPRFKNANFGLNGTSYMSKKYAKEFGYDKFPNWQICKNKIKISDIDINALQINPEVTVVGFNDIDYQKLIEYDIKIQGGIRRDKFLKAFLDAKTSFAKIAVDKNGKIVGFGNIRTGVNNQIGLGPFYADSQSIAETLLKKILESIENLKSYDYFRIFPPNINQNADEIFNRLCNGKTVVSSGFSFPQFTKEIIRADASRIYSITEYGLNVA</sequence>